<dbReference type="KEGG" id="daa:AKL17_1349"/>
<organism evidence="5 6">
    <name type="scientific">Frigidibacter mobilis</name>
    <dbReference type="NCBI Taxonomy" id="1335048"/>
    <lineage>
        <taxon>Bacteria</taxon>
        <taxon>Pseudomonadati</taxon>
        <taxon>Pseudomonadota</taxon>
        <taxon>Alphaproteobacteria</taxon>
        <taxon>Rhodobacterales</taxon>
        <taxon>Paracoccaceae</taxon>
        <taxon>Frigidibacter</taxon>
    </lineage>
</organism>
<dbReference type="OrthoDB" id="8638122at2"/>
<dbReference type="Gene3D" id="1.20.120.530">
    <property type="entry name" value="GntR ligand-binding domain-like"/>
    <property type="match status" value="1"/>
</dbReference>
<dbReference type="PANTHER" id="PTHR43537:SF45">
    <property type="entry name" value="GNTR FAMILY REGULATORY PROTEIN"/>
    <property type="match status" value="1"/>
</dbReference>
<dbReference type="Gene3D" id="1.10.10.10">
    <property type="entry name" value="Winged helix-like DNA-binding domain superfamily/Winged helix DNA-binding domain"/>
    <property type="match status" value="1"/>
</dbReference>
<dbReference type="GO" id="GO:0003700">
    <property type="term" value="F:DNA-binding transcription factor activity"/>
    <property type="evidence" value="ECO:0007669"/>
    <property type="project" value="InterPro"/>
</dbReference>
<gene>
    <name evidence="5" type="ORF">AKL17_1349</name>
</gene>
<keyword evidence="6" id="KW-1185">Reference proteome</keyword>
<dbReference type="SMART" id="SM00345">
    <property type="entry name" value="HTH_GNTR"/>
    <property type="match status" value="1"/>
</dbReference>
<proteinExistence type="predicted"/>
<evidence type="ECO:0000256" key="1">
    <source>
        <dbReference type="ARBA" id="ARBA00023015"/>
    </source>
</evidence>
<dbReference type="GO" id="GO:0003677">
    <property type="term" value="F:DNA binding"/>
    <property type="evidence" value="ECO:0007669"/>
    <property type="project" value="UniProtKB-KW"/>
</dbReference>
<keyword evidence="1" id="KW-0805">Transcription regulation</keyword>
<dbReference type="Pfam" id="PF00392">
    <property type="entry name" value="GntR"/>
    <property type="match status" value="1"/>
</dbReference>
<evidence type="ECO:0000259" key="4">
    <source>
        <dbReference type="PROSITE" id="PS50949"/>
    </source>
</evidence>
<dbReference type="STRING" id="1335048.AKL17_1349"/>
<dbReference type="InterPro" id="IPR011711">
    <property type="entry name" value="GntR_C"/>
</dbReference>
<dbReference type="Proteomes" id="UP000076128">
    <property type="component" value="Chromosome"/>
</dbReference>
<name>A0A159Z372_9RHOB</name>
<dbReference type="RefSeq" id="WP_066811726.1">
    <property type="nucleotide sequence ID" value="NZ_CP012661.1"/>
</dbReference>
<dbReference type="EMBL" id="CP012661">
    <property type="protein sequence ID" value="AMY68604.1"/>
    <property type="molecule type" value="Genomic_DNA"/>
</dbReference>
<dbReference type="InterPro" id="IPR036388">
    <property type="entry name" value="WH-like_DNA-bd_sf"/>
</dbReference>
<dbReference type="Pfam" id="PF07729">
    <property type="entry name" value="FCD"/>
    <property type="match status" value="1"/>
</dbReference>
<accession>A0A159Z372</accession>
<reference evidence="5 6" key="1">
    <citation type="submission" date="2015-09" db="EMBL/GenBank/DDBJ databases">
        <title>Complete genome sequence of Defluviimonas alba cai42t isolated from an oilfield in Xinjiang.</title>
        <authorList>
            <person name="Geng S."/>
            <person name="Pan X."/>
            <person name="Wu X."/>
        </authorList>
    </citation>
    <scope>NUCLEOTIDE SEQUENCE [LARGE SCALE GENOMIC DNA]</scope>
    <source>
        <strain evidence="6">cai42</strain>
    </source>
</reference>
<dbReference type="InterPro" id="IPR000524">
    <property type="entry name" value="Tscrpt_reg_HTH_GntR"/>
</dbReference>
<evidence type="ECO:0000256" key="2">
    <source>
        <dbReference type="ARBA" id="ARBA00023125"/>
    </source>
</evidence>
<keyword evidence="2" id="KW-0238">DNA-binding</keyword>
<dbReference type="InterPro" id="IPR036390">
    <property type="entry name" value="WH_DNA-bd_sf"/>
</dbReference>
<dbReference type="PATRIC" id="fig|1335048.3.peg.1401"/>
<dbReference type="SUPFAM" id="SSF46785">
    <property type="entry name" value="Winged helix' DNA-binding domain"/>
    <property type="match status" value="1"/>
</dbReference>
<dbReference type="SUPFAM" id="SSF48008">
    <property type="entry name" value="GntR ligand-binding domain-like"/>
    <property type="match status" value="1"/>
</dbReference>
<dbReference type="SMART" id="SM00895">
    <property type="entry name" value="FCD"/>
    <property type="match status" value="1"/>
</dbReference>
<dbReference type="PROSITE" id="PS50949">
    <property type="entry name" value="HTH_GNTR"/>
    <property type="match status" value="1"/>
</dbReference>
<evidence type="ECO:0000256" key="3">
    <source>
        <dbReference type="ARBA" id="ARBA00023163"/>
    </source>
</evidence>
<feature type="domain" description="HTH gntR-type" evidence="4">
    <location>
        <begin position="21"/>
        <end position="88"/>
    </location>
</feature>
<protein>
    <submittedName>
        <fullName evidence="5">GntR family transcriptional regulator</fullName>
    </submittedName>
</protein>
<keyword evidence="3" id="KW-0804">Transcription</keyword>
<sequence>MNSSLAATFGLADTGLSLQGGGTVQRVYDSLRQRIITLELPPDATLSRADLTGTYDVSQTPIREAMQRLKQDGLVRIYPQSKTVVTRIDVPQIYEAHFLRVSLETEVVRRLAEGCEPATITRARSIIKMQEAVADDPGQLAIFQELDELFHQTLFAGLGRSGLHQLVRERSGHLERVRRLHLPEAGKILNILEGHRQIIDAIAAKDPDAAIAAIRDHLSRTVARVEDLRREYPDYFA</sequence>
<dbReference type="InterPro" id="IPR008920">
    <property type="entry name" value="TF_FadR/GntR_C"/>
</dbReference>
<dbReference type="AlphaFoldDB" id="A0A159Z372"/>
<dbReference type="PANTHER" id="PTHR43537">
    <property type="entry name" value="TRANSCRIPTIONAL REGULATOR, GNTR FAMILY"/>
    <property type="match status" value="1"/>
</dbReference>
<evidence type="ECO:0000313" key="5">
    <source>
        <dbReference type="EMBL" id="AMY68604.1"/>
    </source>
</evidence>
<evidence type="ECO:0000313" key="6">
    <source>
        <dbReference type="Proteomes" id="UP000076128"/>
    </source>
</evidence>